<evidence type="ECO:0000256" key="1">
    <source>
        <dbReference type="ARBA" id="ARBA00023015"/>
    </source>
</evidence>
<evidence type="ECO:0000256" key="3">
    <source>
        <dbReference type="ARBA" id="ARBA00023163"/>
    </source>
</evidence>
<keyword evidence="2" id="KW-0238">DNA-binding</keyword>
<accession>A0AAD1MW92</accession>
<dbReference type="Proteomes" id="UP000466607">
    <property type="component" value="Chromosome"/>
</dbReference>
<keyword evidence="6" id="KW-1185">Reference proteome</keyword>
<evidence type="ECO:0000256" key="2">
    <source>
        <dbReference type="ARBA" id="ARBA00023125"/>
    </source>
</evidence>
<dbReference type="InterPro" id="IPR018060">
    <property type="entry name" value="HTH_AraC"/>
</dbReference>
<dbReference type="EMBL" id="AP022586">
    <property type="protein sequence ID" value="BBY19695.1"/>
    <property type="molecule type" value="Genomic_DNA"/>
</dbReference>
<reference evidence="5 6" key="1">
    <citation type="journal article" date="2019" name="Emerg. Microbes Infect.">
        <title>Comprehensive subspecies identification of 175 nontuberculous mycobacteria species based on 7547 genomic profiles.</title>
        <authorList>
            <person name="Matsumoto Y."/>
            <person name="Kinjo T."/>
            <person name="Motooka D."/>
            <person name="Nabeya D."/>
            <person name="Jung N."/>
            <person name="Uechi K."/>
            <person name="Horii T."/>
            <person name="Iida T."/>
            <person name="Fujita J."/>
            <person name="Nakamura S."/>
        </authorList>
    </citation>
    <scope>NUCLEOTIDE SEQUENCE [LARGE SCALE GENOMIC DNA]</scope>
    <source>
        <strain evidence="5 6">JCM 17423</strain>
    </source>
</reference>
<dbReference type="InterPro" id="IPR050204">
    <property type="entry name" value="AraC_XylS_family_regulators"/>
</dbReference>
<dbReference type="Gene3D" id="1.10.10.60">
    <property type="entry name" value="Homeodomain-like"/>
    <property type="match status" value="1"/>
</dbReference>
<keyword evidence="1" id="KW-0805">Transcription regulation</keyword>
<sequence>MRPISTLSAHPRRPTRTRVEVTRPDEVGEFLDETYGARLRLSQTADARRGDGPLLTHARVDAGSFTIDDVELAGRVDVSPDPLHKVVAVWTTSGRISGTCDGLNGRAGAGEVAMLAQPDLPYRAQAEDVALTSVLLDPALVARVATGTPESQVSLPIRFATFEPVDGNAHQMWRQTVEYVKTVLLQDDSAATPLVLGHAGRLLAAVTLSAFAGASAVAASVHDRNDAKDVLLRRAVEYIHCNAAADIALGDIAQAVHVSPRAVQYMFRRHLDTTPLQYLRGLRLQHAHQDLLAADRTHETVTQIAAKWGFAHTGRFAVAYREKFRVSPHLTLRGGERPHVGAAAAVACEASAEKGITW</sequence>
<evidence type="ECO:0000313" key="6">
    <source>
        <dbReference type="Proteomes" id="UP000466607"/>
    </source>
</evidence>
<dbReference type="SUPFAM" id="SSF46689">
    <property type="entry name" value="Homeodomain-like"/>
    <property type="match status" value="2"/>
</dbReference>
<dbReference type="AlphaFoldDB" id="A0AAD1MW92"/>
<keyword evidence="3" id="KW-0804">Transcription</keyword>
<dbReference type="SMART" id="SM00342">
    <property type="entry name" value="HTH_ARAC"/>
    <property type="match status" value="1"/>
</dbReference>
<dbReference type="Pfam" id="PF12833">
    <property type="entry name" value="HTH_18"/>
    <property type="match status" value="1"/>
</dbReference>
<evidence type="ECO:0000313" key="5">
    <source>
        <dbReference type="EMBL" id="BBY19695.1"/>
    </source>
</evidence>
<evidence type="ECO:0000259" key="4">
    <source>
        <dbReference type="PROSITE" id="PS01124"/>
    </source>
</evidence>
<dbReference type="PANTHER" id="PTHR46796">
    <property type="entry name" value="HTH-TYPE TRANSCRIPTIONAL ACTIVATOR RHAS-RELATED"/>
    <property type="match status" value="1"/>
</dbReference>
<dbReference type="PROSITE" id="PS00041">
    <property type="entry name" value="HTH_ARAC_FAMILY_1"/>
    <property type="match status" value="1"/>
</dbReference>
<dbReference type="InterPro" id="IPR009057">
    <property type="entry name" value="Homeodomain-like_sf"/>
</dbReference>
<dbReference type="PANTHER" id="PTHR46796:SF12">
    <property type="entry name" value="HTH-TYPE DNA-BINDING TRANSCRIPTIONAL ACTIVATOR EUTR"/>
    <property type="match status" value="1"/>
</dbReference>
<name>A0AAD1MW92_9MYCO</name>
<dbReference type="PROSITE" id="PS01124">
    <property type="entry name" value="HTH_ARAC_FAMILY_2"/>
    <property type="match status" value="1"/>
</dbReference>
<organism evidence="5 6">
    <name type="scientific">Mycolicibacterium litorale</name>
    <dbReference type="NCBI Taxonomy" id="758802"/>
    <lineage>
        <taxon>Bacteria</taxon>
        <taxon>Bacillati</taxon>
        <taxon>Actinomycetota</taxon>
        <taxon>Actinomycetes</taxon>
        <taxon>Mycobacteriales</taxon>
        <taxon>Mycobacteriaceae</taxon>
        <taxon>Mycolicibacterium</taxon>
    </lineage>
</organism>
<dbReference type="GO" id="GO:0043565">
    <property type="term" value="F:sequence-specific DNA binding"/>
    <property type="evidence" value="ECO:0007669"/>
    <property type="project" value="InterPro"/>
</dbReference>
<proteinExistence type="predicted"/>
<protein>
    <recommendedName>
        <fullName evidence="4">HTH araC/xylS-type domain-containing protein</fullName>
    </recommendedName>
</protein>
<gene>
    <name evidence="5" type="ORF">MLIT_52870</name>
</gene>
<dbReference type="InterPro" id="IPR018062">
    <property type="entry name" value="HTH_AraC-typ_CS"/>
</dbReference>
<dbReference type="GO" id="GO:0003700">
    <property type="term" value="F:DNA-binding transcription factor activity"/>
    <property type="evidence" value="ECO:0007669"/>
    <property type="project" value="InterPro"/>
</dbReference>
<dbReference type="RefSeq" id="WP_134055947.1">
    <property type="nucleotide sequence ID" value="NZ_AP022586.1"/>
</dbReference>
<feature type="domain" description="HTH araC/xylS-type" evidence="4">
    <location>
        <begin position="233"/>
        <end position="334"/>
    </location>
</feature>